<keyword evidence="2" id="KW-0540">Nuclease</keyword>
<dbReference type="RefSeq" id="WP_264499216.1">
    <property type="nucleotide sequence ID" value="NZ_JAPDDS010000001.1"/>
</dbReference>
<dbReference type="EMBL" id="JAPDDS010000001">
    <property type="protein sequence ID" value="MCW1883254.1"/>
    <property type="molecule type" value="Genomic_DNA"/>
</dbReference>
<evidence type="ECO:0000313" key="3">
    <source>
        <dbReference type="Proteomes" id="UP001207930"/>
    </source>
</evidence>
<dbReference type="InterPro" id="IPR050410">
    <property type="entry name" value="CCR4/nocturin_mRNA_transcr"/>
</dbReference>
<feature type="domain" description="Endonuclease/exonuclease/phosphatase" evidence="1">
    <location>
        <begin position="37"/>
        <end position="295"/>
    </location>
</feature>
<dbReference type="InterPro" id="IPR005135">
    <property type="entry name" value="Endo/exonuclease/phosphatase"/>
</dbReference>
<evidence type="ECO:0000259" key="1">
    <source>
        <dbReference type="Pfam" id="PF03372"/>
    </source>
</evidence>
<dbReference type="Pfam" id="PF03372">
    <property type="entry name" value="Exo_endo_phos"/>
    <property type="match status" value="1"/>
</dbReference>
<comment type="caution">
    <text evidence="2">The sequence shown here is derived from an EMBL/GenBank/DDBJ whole genome shotgun (WGS) entry which is preliminary data.</text>
</comment>
<keyword evidence="3" id="KW-1185">Reference proteome</keyword>
<organism evidence="2 3">
    <name type="scientific">Luteolibacter flavescens</name>
    <dbReference type="NCBI Taxonomy" id="1859460"/>
    <lineage>
        <taxon>Bacteria</taxon>
        <taxon>Pseudomonadati</taxon>
        <taxon>Verrucomicrobiota</taxon>
        <taxon>Verrucomicrobiia</taxon>
        <taxon>Verrucomicrobiales</taxon>
        <taxon>Verrucomicrobiaceae</taxon>
        <taxon>Luteolibacter</taxon>
    </lineage>
</organism>
<name>A0ABT3FI56_9BACT</name>
<keyword evidence="2" id="KW-0255">Endonuclease</keyword>
<proteinExistence type="predicted"/>
<dbReference type="GO" id="GO:0004519">
    <property type="term" value="F:endonuclease activity"/>
    <property type="evidence" value="ECO:0007669"/>
    <property type="project" value="UniProtKB-KW"/>
</dbReference>
<reference evidence="2 3" key="1">
    <citation type="submission" date="2022-10" db="EMBL/GenBank/DDBJ databases">
        <title>Luteolibacter flavescens strain MCCC 1K03193, whole genome shotgun sequencing project.</title>
        <authorList>
            <person name="Zhao G."/>
            <person name="Shen L."/>
        </authorList>
    </citation>
    <scope>NUCLEOTIDE SEQUENCE [LARGE SCALE GENOMIC DNA]</scope>
    <source>
        <strain evidence="2 3">MCCC 1K03193</strain>
    </source>
</reference>
<keyword evidence="2" id="KW-0378">Hydrolase</keyword>
<dbReference type="Proteomes" id="UP001207930">
    <property type="component" value="Unassembled WGS sequence"/>
</dbReference>
<dbReference type="CDD" id="cd09083">
    <property type="entry name" value="EEP-1"/>
    <property type="match status" value="1"/>
</dbReference>
<accession>A0ABT3FI56</accession>
<dbReference type="InterPro" id="IPR036691">
    <property type="entry name" value="Endo/exonu/phosph_ase_sf"/>
</dbReference>
<evidence type="ECO:0000313" key="2">
    <source>
        <dbReference type="EMBL" id="MCW1883254.1"/>
    </source>
</evidence>
<sequence length="305" mass="34604">MKWLLCCGLFATISTCEREAPKAVAVSEDGALSLTLATFNIRYENPSEQDWRAWSKRVGRLVRSLRTMNPDVFGVQECLHGQAADLRASLPDYDFHGVGREDGKRGGEYAAIFFRRDRFEKTHGGTFWLSDQPETPGSMNWGNTYPRTVAWVRLVDRSTGRGFCVFNTHWDHRNQPSRERAAPLIAQRIDSRPHPDEPVVLLGDFNATEGNPAVQYFTGKSVTLAGSRKPAWDTSLIDTYQTLHAGVKNRRTLHFWQGHRDGLAKVDHIFVSRGAKVEASGIRVEQAREEEPSDHFPVWARVRWP</sequence>
<gene>
    <name evidence="2" type="ORF">OKA04_00835</name>
</gene>
<dbReference type="PANTHER" id="PTHR12121:SF36">
    <property type="entry name" value="ENDONUCLEASE_EXONUCLEASE_PHOSPHATASE DOMAIN-CONTAINING PROTEIN"/>
    <property type="match status" value="1"/>
</dbReference>
<dbReference type="SUPFAM" id="SSF56219">
    <property type="entry name" value="DNase I-like"/>
    <property type="match status" value="1"/>
</dbReference>
<protein>
    <submittedName>
        <fullName evidence="2">Endonuclease/exonuclease/phosphatase family protein</fullName>
    </submittedName>
</protein>
<dbReference type="PANTHER" id="PTHR12121">
    <property type="entry name" value="CARBON CATABOLITE REPRESSOR PROTEIN 4"/>
    <property type="match status" value="1"/>
</dbReference>
<dbReference type="Gene3D" id="3.60.10.10">
    <property type="entry name" value="Endonuclease/exonuclease/phosphatase"/>
    <property type="match status" value="1"/>
</dbReference>